<proteinExistence type="predicted"/>
<feature type="region of interest" description="Disordered" evidence="1">
    <location>
        <begin position="25"/>
        <end position="74"/>
    </location>
</feature>
<keyword evidence="3" id="KW-1185">Reference proteome</keyword>
<evidence type="ECO:0000313" key="2">
    <source>
        <dbReference type="EMBL" id="EOA91713.1"/>
    </source>
</evidence>
<dbReference type="OrthoDB" id="3830006at2759"/>
<reference evidence="2 3" key="1">
    <citation type="journal article" date="2012" name="PLoS Pathog.">
        <title>Diverse lifestyles and strategies of plant pathogenesis encoded in the genomes of eighteen Dothideomycetes fungi.</title>
        <authorList>
            <person name="Ohm R.A."/>
            <person name="Feau N."/>
            <person name="Henrissat B."/>
            <person name="Schoch C.L."/>
            <person name="Horwitz B.A."/>
            <person name="Barry K.W."/>
            <person name="Condon B.J."/>
            <person name="Copeland A.C."/>
            <person name="Dhillon B."/>
            <person name="Glaser F."/>
            <person name="Hesse C.N."/>
            <person name="Kosti I."/>
            <person name="LaButti K."/>
            <person name="Lindquist E.A."/>
            <person name="Lucas S."/>
            <person name="Salamov A.A."/>
            <person name="Bradshaw R.E."/>
            <person name="Ciuffetti L."/>
            <person name="Hamelin R.C."/>
            <person name="Kema G.H.J."/>
            <person name="Lawrence C."/>
            <person name="Scott J.A."/>
            <person name="Spatafora J.W."/>
            <person name="Turgeon B.G."/>
            <person name="de Wit P.J.G.M."/>
            <person name="Zhong S."/>
            <person name="Goodwin S.B."/>
            <person name="Grigoriev I.V."/>
        </authorList>
    </citation>
    <scope>NUCLEOTIDE SEQUENCE [LARGE SCALE GENOMIC DNA]</scope>
    <source>
        <strain evidence="3">28A</strain>
    </source>
</reference>
<dbReference type="RefSeq" id="XP_008020808.1">
    <property type="nucleotide sequence ID" value="XM_008022617.1"/>
</dbReference>
<dbReference type="EMBL" id="KB908481">
    <property type="protein sequence ID" value="EOA91713.1"/>
    <property type="molecule type" value="Genomic_DNA"/>
</dbReference>
<reference evidence="2 3" key="2">
    <citation type="journal article" date="2013" name="PLoS Genet.">
        <title>Comparative genome structure, secondary metabolite, and effector coding capacity across Cochliobolus pathogens.</title>
        <authorList>
            <person name="Condon B.J."/>
            <person name="Leng Y."/>
            <person name="Wu D."/>
            <person name="Bushley K.E."/>
            <person name="Ohm R.A."/>
            <person name="Otillar R."/>
            <person name="Martin J."/>
            <person name="Schackwitz W."/>
            <person name="Grimwood J."/>
            <person name="MohdZainudin N."/>
            <person name="Xue C."/>
            <person name="Wang R."/>
            <person name="Manning V.A."/>
            <person name="Dhillon B."/>
            <person name="Tu Z.J."/>
            <person name="Steffenson B.J."/>
            <person name="Salamov A."/>
            <person name="Sun H."/>
            <person name="Lowry S."/>
            <person name="LaButti K."/>
            <person name="Han J."/>
            <person name="Copeland A."/>
            <person name="Lindquist E."/>
            <person name="Barry K."/>
            <person name="Schmutz J."/>
            <person name="Baker S.E."/>
            <person name="Ciuffetti L.M."/>
            <person name="Grigoriev I.V."/>
            <person name="Zhong S."/>
            <person name="Turgeon B.G."/>
        </authorList>
    </citation>
    <scope>NUCLEOTIDE SEQUENCE [LARGE SCALE GENOMIC DNA]</scope>
    <source>
        <strain evidence="3">28A</strain>
    </source>
</reference>
<dbReference type="AlphaFoldDB" id="R0KFV9"/>
<organism evidence="2 3">
    <name type="scientific">Exserohilum turcicum (strain 28A)</name>
    <name type="common">Northern leaf blight fungus</name>
    <name type="synonym">Setosphaeria turcica</name>
    <dbReference type="NCBI Taxonomy" id="671987"/>
    <lineage>
        <taxon>Eukaryota</taxon>
        <taxon>Fungi</taxon>
        <taxon>Dikarya</taxon>
        <taxon>Ascomycota</taxon>
        <taxon>Pezizomycotina</taxon>
        <taxon>Dothideomycetes</taxon>
        <taxon>Pleosporomycetidae</taxon>
        <taxon>Pleosporales</taxon>
        <taxon>Pleosporineae</taxon>
        <taxon>Pleosporaceae</taxon>
        <taxon>Exserohilum</taxon>
    </lineage>
</organism>
<dbReference type="HOGENOM" id="CLU_672811_0_0_1"/>
<dbReference type="GeneID" id="19398357"/>
<evidence type="ECO:0000256" key="1">
    <source>
        <dbReference type="SAM" id="MobiDB-lite"/>
    </source>
</evidence>
<dbReference type="Proteomes" id="UP000016935">
    <property type="component" value="Unassembled WGS sequence"/>
</dbReference>
<feature type="compositionally biased region" description="Low complexity" evidence="1">
    <location>
        <begin position="60"/>
        <end position="70"/>
    </location>
</feature>
<protein>
    <submittedName>
        <fullName evidence="2">Uncharacterized protein</fullName>
    </submittedName>
</protein>
<sequence>MSLLIMSTDTPSALDRLSPSWIRRPLSRRSTSPHKESAPVTANGFLAPEPVRCNSDESRSTGTTSPSSRRGSVREIVNRLRSSSNASQVSNRSQDVDLSEVENWFYGFRRYNQLVCNSISLNQAYASKEFAKATKTLTKNCGGQFLHGLPEAVFDYSLLWCPAGPLTRKASDEPSWSWSAYHGRVNFPFDPTSCPDIYKIPRSEGEWFRSEVVNYHIGPSTAEYTVRREKSPALRIKYPPYFHAPRGADHKTQSNTLRFTASTISADGFSAEQLNHNGRDIPCSHLINEDDTHCGVIMDYESAISQPSSTGPYEFILLSRNLWCRPNPENRKPHLNTMHPPGTPIWAADDAQFLWDQEIHDFAADVFAPGPWKMLNVMLIKWVGDHAERVAIARIHEDAWLQRNPVKRDIILM</sequence>
<name>R0KFV9_EXST2</name>
<gene>
    <name evidence="2" type="ORF">SETTUDRAFT_162327</name>
</gene>
<dbReference type="eggNOG" id="ENOG502T4WW">
    <property type="taxonomic scope" value="Eukaryota"/>
</dbReference>
<accession>R0KFV9</accession>
<evidence type="ECO:0000313" key="3">
    <source>
        <dbReference type="Proteomes" id="UP000016935"/>
    </source>
</evidence>